<gene>
    <name evidence="1" type="ORF">SVIM_LOCUS55455</name>
</gene>
<name>A0A6N2KJF5_SALVM</name>
<sequence>MDHGSPEQVLTATTHCISAMQSVLMFFRGFNHGGRTYTFPMTGAAFSTIRYSNELANISKSMATQVLACCHTLPFLTDRVGLYRQQCMNSHFGTSSLMTLPSLSAQETRQHRHRNWFHIRRGSSDEKETGHYLKFKFPYDYDGDEDDEERNKLTVYEARNDTNLKRKGVPKTACGD</sequence>
<reference evidence="1" key="1">
    <citation type="submission" date="2019-03" db="EMBL/GenBank/DDBJ databases">
        <authorList>
            <person name="Mank J."/>
            <person name="Almeida P."/>
        </authorList>
    </citation>
    <scope>NUCLEOTIDE SEQUENCE</scope>
    <source>
        <strain evidence="1">78183</strain>
    </source>
</reference>
<dbReference type="EMBL" id="CAADRP010000224">
    <property type="protein sequence ID" value="VFU25161.1"/>
    <property type="molecule type" value="Genomic_DNA"/>
</dbReference>
<protein>
    <submittedName>
        <fullName evidence="1">Uncharacterized protein</fullName>
    </submittedName>
</protein>
<evidence type="ECO:0000313" key="1">
    <source>
        <dbReference type="EMBL" id="VFU25161.1"/>
    </source>
</evidence>
<dbReference type="AlphaFoldDB" id="A0A6N2KJF5"/>
<proteinExistence type="predicted"/>
<organism evidence="1">
    <name type="scientific">Salix viminalis</name>
    <name type="common">Common osier</name>
    <name type="synonym">Basket willow</name>
    <dbReference type="NCBI Taxonomy" id="40686"/>
    <lineage>
        <taxon>Eukaryota</taxon>
        <taxon>Viridiplantae</taxon>
        <taxon>Streptophyta</taxon>
        <taxon>Embryophyta</taxon>
        <taxon>Tracheophyta</taxon>
        <taxon>Spermatophyta</taxon>
        <taxon>Magnoliopsida</taxon>
        <taxon>eudicotyledons</taxon>
        <taxon>Gunneridae</taxon>
        <taxon>Pentapetalae</taxon>
        <taxon>rosids</taxon>
        <taxon>fabids</taxon>
        <taxon>Malpighiales</taxon>
        <taxon>Salicaceae</taxon>
        <taxon>Saliceae</taxon>
        <taxon>Salix</taxon>
    </lineage>
</organism>
<accession>A0A6N2KJF5</accession>